<dbReference type="AlphaFoldDB" id="A0AAN9IK41"/>
<proteinExistence type="predicted"/>
<dbReference type="Proteomes" id="UP001359559">
    <property type="component" value="Unassembled WGS sequence"/>
</dbReference>
<evidence type="ECO:0000313" key="1">
    <source>
        <dbReference type="EMBL" id="KAK7280510.1"/>
    </source>
</evidence>
<protein>
    <submittedName>
        <fullName evidence="1">Uncharacterized protein</fullName>
    </submittedName>
</protein>
<dbReference type="EMBL" id="JAYKXN010000006">
    <property type="protein sequence ID" value="KAK7280510.1"/>
    <property type="molecule type" value="Genomic_DNA"/>
</dbReference>
<keyword evidence="2" id="KW-1185">Reference proteome</keyword>
<name>A0AAN9IK41_CLITE</name>
<sequence length="90" mass="9894">MDTIVETKLNSIYKVNLSGASNKQEGQGRKGTCMGSRVGWGREKPSLLVCPLQLVSAMMLALSNQCFGVDFLFHACVEGMKRPSLHRSTF</sequence>
<organism evidence="1 2">
    <name type="scientific">Clitoria ternatea</name>
    <name type="common">Butterfly pea</name>
    <dbReference type="NCBI Taxonomy" id="43366"/>
    <lineage>
        <taxon>Eukaryota</taxon>
        <taxon>Viridiplantae</taxon>
        <taxon>Streptophyta</taxon>
        <taxon>Embryophyta</taxon>
        <taxon>Tracheophyta</taxon>
        <taxon>Spermatophyta</taxon>
        <taxon>Magnoliopsida</taxon>
        <taxon>eudicotyledons</taxon>
        <taxon>Gunneridae</taxon>
        <taxon>Pentapetalae</taxon>
        <taxon>rosids</taxon>
        <taxon>fabids</taxon>
        <taxon>Fabales</taxon>
        <taxon>Fabaceae</taxon>
        <taxon>Papilionoideae</taxon>
        <taxon>50 kb inversion clade</taxon>
        <taxon>NPAAA clade</taxon>
        <taxon>indigoferoid/millettioid clade</taxon>
        <taxon>Phaseoleae</taxon>
        <taxon>Clitoria</taxon>
    </lineage>
</organism>
<comment type="caution">
    <text evidence="1">The sequence shown here is derived from an EMBL/GenBank/DDBJ whole genome shotgun (WGS) entry which is preliminary data.</text>
</comment>
<gene>
    <name evidence="1" type="ORF">RJT34_25574</name>
</gene>
<evidence type="ECO:0000313" key="2">
    <source>
        <dbReference type="Proteomes" id="UP001359559"/>
    </source>
</evidence>
<accession>A0AAN9IK41</accession>
<reference evidence="1 2" key="1">
    <citation type="submission" date="2024-01" db="EMBL/GenBank/DDBJ databases">
        <title>The genomes of 5 underutilized Papilionoideae crops provide insights into root nodulation and disease resistance.</title>
        <authorList>
            <person name="Yuan L."/>
        </authorList>
    </citation>
    <scope>NUCLEOTIDE SEQUENCE [LARGE SCALE GENOMIC DNA]</scope>
    <source>
        <strain evidence="1">LY-2023</strain>
        <tissue evidence="1">Leaf</tissue>
    </source>
</reference>